<dbReference type="InterPro" id="IPR042188">
    <property type="entry name" value="MmgE/PrpD_sf_2"/>
</dbReference>
<dbReference type="RefSeq" id="XP_016254516.1">
    <property type="nucleotide sequence ID" value="XM_016387588.1"/>
</dbReference>
<evidence type="ECO:0000259" key="3">
    <source>
        <dbReference type="Pfam" id="PF19305"/>
    </source>
</evidence>
<dbReference type="InterPro" id="IPR042183">
    <property type="entry name" value="MmgE/PrpD_sf_1"/>
</dbReference>
<comment type="similarity">
    <text evidence="1">Belongs to the PrpD family.</text>
</comment>
<evidence type="ECO:0000313" key="5">
    <source>
        <dbReference type="Proteomes" id="UP000054466"/>
    </source>
</evidence>
<feature type="domain" description="MmgE/PrpD N-terminal" evidence="2">
    <location>
        <begin position="16"/>
        <end position="267"/>
    </location>
</feature>
<evidence type="ECO:0000256" key="1">
    <source>
        <dbReference type="ARBA" id="ARBA00006174"/>
    </source>
</evidence>
<dbReference type="Pfam" id="PF03972">
    <property type="entry name" value="MmgE_PrpD_N"/>
    <property type="match status" value="1"/>
</dbReference>
<keyword evidence="5" id="KW-1185">Reference proteome</keyword>
<dbReference type="HOGENOM" id="CLU_026574_1_1_1"/>
<protein>
    <recommendedName>
        <fullName evidence="6">MmgE/PrpD family protein</fullName>
    </recommendedName>
</protein>
<evidence type="ECO:0000313" key="4">
    <source>
        <dbReference type="EMBL" id="KIW34300.1"/>
    </source>
</evidence>
<dbReference type="Gene3D" id="3.30.1330.120">
    <property type="entry name" value="2-methylcitrate dehydratase PrpD"/>
    <property type="match status" value="1"/>
</dbReference>
<dbReference type="VEuPathDB" id="FungiDB:PV07_01087"/>
<gene>
    <name evidence="4" type="ORF">PV07_01087</name>
</gene>
<dbReference type="EMBL" id="KN847040">
    <property type="protein sequence ID" value="KIW34300.1"/>
    <property type="molecule type" value="Genomic_DNA"/>
</dbReference>
<dbReference type="GeneID" id="27340281"/>
<dbReference type="OrthoDB" id="10267976at2759"/>
<dbReference type="PANTHER" id="PTHR16943">
    <property type="entry name" value="2-METHYLCITRATE DEHYDRATASE-RELATED"/>
    <property type="match status" value="1"/>
</dbReference>
<proteinExistence type="inferred from homology"/>
<dbReference type="STRING" id="569365.A0A0D2CWN2"/>
<dbReference type="InterPro" id="IPR045336">
    <property type="entry name" value="MmgE_PrpD_N"/>
</dbReference>
<dbReference type="InterPro" id="IPR005656">
    <property type="entry name" value="MmgE_PrpD"/>
</dbReference>
<dbReference type="AlphaFoldDB" id="A0A0D2CWN2"/>
<dbReference type="GO" id="GO:0016829">
    <property type="term" value="F:lyase activity"/>
    <property type="evidence" value="ECO:0007669"/>
    <property type="project" value="InterPro"/>
</dbReference>
<sequence>MPHASSEETVPASITRKLAEFVHQTTWDDIQPIRNVLECGLLDYIGLASYAVDHVASSPVFIEAVNNLSATGPGSVLGLSRRYQAQYSALLNGTLVHSMDWDDTNSVASLHPGASAISAALAQAELEMSAAAPGGGRKVTGHEFLTAVAVGYEVTCRLGRSISDVLHRVGFHPTCVAGVFGAAATAGKLAGFDAGQIEHLFGVVGSMASGSLQCFENGGWNKRFHPGIAAHNALLGVQFVKAGMVGAARAIDGKRGLLYAYARLPEPDLHIVDALSSFWETSNTAIKPYPSCRLTHGPIEAAYELRKHFLPDLDSALPLDDTTIEVTVGSKAFQGVGSTAPNKIRPTNIVEGQFSLYFQFAVAWLHGRNTWDSYRLLQDEKVLALCRRITVRVDDDLRDGSLVTVARIGDRAVKIEHPLGEPGNPIGLPEVEAKFLPMAEKVYGVQGARDILTLFHDLENQDDLSVFTRALRT</sequence>
<organism evidence="4 5">
    <name type="scientific">Cladophialophora immunda</name>
    <dbReference type="NCBI Taxonomy" id="569365"/>
    <lineage>
        <taxon>Eukaryota</taxon>
        <taxon>Fungi</taxon>
        <taxon>Dikarya</taxon>
        <taxon>Ascomycota</taxon>
        <taxon>Pezizomycotina</taxon>
        <taxon>Eurotiomycetes</taxon>
        <taxon>Chaetothyriomycetidae</taxon>
        <taxon>Chaetothyriales</taxon>
        <taxon>Herpotrichiellaceae</taxon>
        <taxon>Cladophialophora</taxon>
    </lineage>
</organism>
<dbReference type="InterPro" id="IPR036148">
    <property type="entry name" value="MmgE/PrpD_sf"/>
</dbReference>
<reference evidence="4 5" key="1">
    <citation type="submission" date="2015-01" db="EMBL/GenBank/DDBJ databases">
        <title>The Genome Sequence of Cladophialophora immunda CBS83496.</title>
        <authorList>
            <consortium name="The Broad Institute Genomics Platform"/>
            <person name="Cuomo C."/>
            <person name="de Hoog S."/>
            <person name="Gorbushina A."/>
            <person name="Stielow B."/>
            <person name="Teixiera M."/>
            <person name="Abouelleil A."/>
            <person name="Chapman S.B."/>
            <person name="Priest M."/>
            <person name="Young S.K."/>
            <person name="Wortman J."/>
            <person name="Nusbaum C."/>
            <person name="Birren B."/>
        </authorList>
    </citation>
    <scope>NUCLEOTIDE SEQUENCE [LARGE SCALE GENOMIC DNA]</scope>
    <source>
        <strain evidence="4 5">CBS 83496</strain>
    </source>
</reference>
<dbReference type="Proteomes" id="UP000054466">
    <property type="component" value="Unassembled WGS sequence"/>
</dbReference>
<feature type="domain" description="MmgE/PrpD C-terminal" evidence="3">
    <location>
        <begin position="289"/>
        <end position="458"/>
    </location>
</feature>
<dbReference type="SUPFAM" id="SSF103378">
    <property type="entry name" value="2-methylcitrate dehydratase PrpD"/>
    <property type="match status" value="1"/>
</dbReference>
<dbReference type="InterPro" id="IPR045337">
    <property type="entry name" value="MmgE_PrpD_C"/>
</dbReference>
<name>A0A0D2CWN2_9EURO</name>
<dbReference type="PANTHER" id="PTHR16943:SF8">
    <property type="entry name" value="2-METHYLCITRATE DEHYDRATASE"/>
    <property type="match status" value="1"/>
</dbReference>
<evidence type="ECO:0008006" key="6">
    <source>
        <dbReference type="Google" id="ProtNLM"/>
    </source>
</evidence>
<dbReference type="Gene3D" id="1.10.4100.10">
    <property type="entry name" value="2-methylcitrate dehydratase PrpD"/>
    <property type="match status" value="1"/>
</dbReference>
<accession>A0A0D2CWN2</accession>
<evidence type="ECO:0000259" key="2">
    <source>
        <dbReference type="Pfam" id="PF03972"/>
    </source>
</evidence>
<dbReference type="Pfam" id="PF19305">
    <property type="entry name" value="MmgE_PrpD_C"/>
    <property type="match status" value="1"/>
</dbReference>